<feature type="transmembrane region" description="Helical" evidence="2">
    <location>
        <begin position="209"/>
        <end position="232"/>
    </location>
</feature>
<dbReference type="Pfam" id="PF03703">
    <property type="entry name" value="bPH_2"/>
    <property type="match status" value="3"/>
</dbReference>
<evidence type="ECO:0000256" key="1">
    <source>
        <dbReference type="SAM" id="MobiDB-lite"/>
    </source>
</evidence>
<evidence type="ECO:0000259" key="3">
    <source>
        <dbReference type="Pfam" id="PF03703"/>
    </source>
</evidence>
<name>A0ABQ3KM51_9PSEU</name>
<gene>
    <name evidence="4" type="ORF">GCM10017567_44440</name>
</gene>
<feature type="transmembrane region" description="Helical" evidence="2">
    <location>
        <begin position="44"/>
        <end position="65"/>
    </location>
</feature>
<feature type="domain" description="YdbS-like PH" evidence="3">
    <location>
        <begin position="438"/>
        <end position="511"/>
    </location>
</feature>
<feature type="domain" description="YdbS-like PH" evidence="3">
    <location>
        <begin position="95"/>
        <end position="174"/>
    </location>
</feature>
<evidence type="ECO:0000313" key="4">
    <source>
        <dbReference type="EMBL" id="GHG20813.1"/>
    </source>
</evidence>
<feature type="domain" description="YdbS-like PH" evidence="3">
    <location>
        <begin position="278"/>
        <end position="362"/>
    </location>
</feature>
<dbReference type="InterPro" id="IPR005182">
    <property type="entry name" value="YdbS-like_PH"/>
</dbReference>
<comment type="caution">
    <text evidence="4">The sequence shown here is derived from an EMBL/GenBank/DDBJ whole genome shotgun (WGS) entry which is preliminary data.</text>
</comment>
<protein>
    <recommendedName>
        <fullName evidence="3">YdbS-like PH domain-containing protein</fullName>
    </recommendedName>
</protein>
<feature type="transmembrane region" description="Helical" evidence="2">
    <location>
        <begin position="390"/>
        <end position="409"/>
    </location>
</feature>
<keyword evidence="2" id="KW-1133">Transmembrane helix</keyword>
<dbReference type="RefSeq" id="WP_191312978.1">
    <property type="nucleotide sequence ID" value="NZ_BNAW01000019.1"/>
</dbReference>
<feature type="transmembrane region" description="Helical" evidence="2">
    <location>
        <begin position="252"/>
        <end position="274"/>
    </location>
</feature>
<evidence type="ECO:0000313" key="5">
    <source>
        <dbReference type="Proteomes" id="UP000649955"/>
    </source>
</evidence>
<evidence type="ECO:0000256" key="2">
    <source>
        <dbReference type="SAM" id="Phobius"/>
    </source>
</evidence>
<dbReference type="Proteomes" id="UP000649955">
    <property type="component" value="Unassembled WGS sequence"/>
</dbReference>
<keyword evidence="2" id="KW-0472">Membrane</keyword>
<proteinExistence type="predicted"/>
<dbReference type="PIRSF" id="PIRSF026631">
    <property type="entry name" value="UCP026631"/>
    <property type="match status" value="1"/>
</dbReference>
<organism evidence="4 5">
    <name type="scientific">Amycolatopsis bullii</name>
    <dbReference type="NCBI Taxonomy" id="941987"/>
    <lineage>
        <taxon>Bacteria</taxon>
        <taxon>Bacillati</taxon>
        <taxon>Actinomycetota</taxon>
        <taxon>Actinomycetes</taxon>
        <taxon>Pseudonocardiales</taxon>
        <taxon>Pseudonocardiaceae</taxon>
        <taxon>Amycolatopsis</taxon>
    </lineage>
</organism>
<feature type="transmembrane region" description="Helical" evidence="2">
    <location>
        <begin position="415"/>
        <end position="435"/>
    </location>
</feature>
<feature type="transmembrane region" description="Helical" evidence="2">
    <location>
        <begin position="71"/>
        <end position="91"/>
    </location>
</feature>
<dbReference type="EMBL" id="BNAW01000019">
    <property type="protein sequence ID" value="GHG20813.1"/>
    <property type="molecule type" value="Genomic_DNA"/>
</dbReference>
<reference evidence="5" key="1">
    <citation type="journal article" date="2019" name="Int. J. Syst. Evol. Microbiol.">
        <title>The Global Catalogue of Microorganisms (GCM) 10K type strain sequencing project: providing services to taxonomists for standard genome sequencing and annotation.</title>
        <authorList>
            <consortium name="The Broad Institute Genomics Platform"/>
            <consortium name="The Broad Institute Genome Sequencing Center for Infectious Disease"/>
            <person name="Wu L."/>
            <person name="Ma J."/>
        </authorList>
    </citation>
    <scope>NUCLEOTIDE SEQUENCE [LARGE SCALE GENOMIC DNA]</scope>
    <source>
        <strain evidence="5">CGMCC 4.7680</strain>
    </source>
</reference>
<dbReference type="InterPro" id="IPR014529">
    <property type="entry name" value="UCP026631"/>
</dbReference>
<accession>A0ABQ3KM51</accession>
<keyword evidence="5" id="KW-1185">Reference proteome</keyword>
<dbReference type="PANTHER" id="PTHR34473">
    <property type="entry name" value="UPF0699 TRANSMEMBRANE PROTEIN YDBS"/>
    <property type="match status" value="1"/>
</dbReference>
<sequence>MPEGQGQTGTRAGETAVEPAGNSGPADAGPGDGWRRLNLRMLGVHLKWLVPPAASLGAYALWTGGDLQVASLYKLAMVSVAFVAVTGYEMVQLLTTRFRLTGEVFELRKGLVLRRHRSIRRERVRRVDLTAGPAQQLFALVVVRVGTGSGSHGKDHEVKLSALAKRDALALQAELLAGADASAENSARGTAEDGTIAALRWSWIRYAPLTMWGGLAIVGIVALATRVADWFGLTLDGVFDWLARFFREASPAQVILSFGGVFAVLSALSSLLLFCEQWWRYRFEVEGRYTYRVRRGLVTTRRIAIDRRRIRGVEVTQPLPLRLFGAGRVEVIATGLGSSDDDYTGMQVVTPAVPRGEADRIAGAIAEQSPSPTATTPLRSHPRAALRCRLLRSVAAALVPAVALAVLGWTVAPDVLPAAGIVAVAGVLIAVLLGVDAYRALGHEVSGDYLVTRYGTLRRHTVALRRDGVIGWRISRSPGQRLAGLVTVSAVTAAGKGGAYHVRDVGFPDGLAFAGEAVPGLLAPFVVGEQAPEPEPEAR</sequence>
<feature type="region of interest" description="Disordered" evidence="1">
    <location>
        <begin position="1"/>
        <end position="31"/>
    </location>
</feature>
<dbReference type="PANTHER" id="PTHR34473:SF3">
    <property type="entry name" value="TRANSMEMBRANE PROTEIN-RELATED"/>
    <property type="match status" value="1"/>
</dbReference>
<keyword evidence="2" id="KW-0812">Transmembrane</keyword>